<sequence>MTFLNSVKSISPSKHLTQHEPQLNSFQESKKHLDRPGCSQPTASVTTFLRARNTGNTGNDLFAASMVSRSIPEQITSFVVVKCRYFASVAVRDEHFKTKRHRKRLKQMMGPAPHTQLDAELAAGMGMPDNGPKLMST</sequence>
<name>A0AAW2MZJ5_9LAMI</name>
<proteinExistence type="predicted"/>
<dbReference type="EMBL" id="JACGWM010000012">
    <property type="protein sequence ID" value="KAL0336914.1"/>
    <property type="molecule type" value="Genomic_DNA"/>
</dbReference>
<reference evidence="2" key="1">
    <citation type="submission" date="2020-06" db="EMBL/GenBank/DDBJ databases">
        <authorList>
            <person name="Li T."/>
            <person name="Hu X."/>
            <person name="Zhang T."/>
            <person name="Song X."/>
            <person name="Zhang H."/>
            <person name="Dai N."/>
            <person name="Sheng W."/>
            <person name="Hou X."/>
            <person name="Wei L."/>
        </authorList>
    </citation>
    <scope>NUCLEOTIDE SEQUENCE</scope>
    <source>
        <strain evidence="2">KEN8</strain>
        <tissue evidence="2">Leaf</tissue>
    </source>
</reference>
<gene>
    <name evidence="2" type="ORF">Scaly_1966500</name>
</gene>
<organism evidence="2">
    <name type="scientific">Sesamum calycinum</name>
    <dbReference type="NCBI Taxonomy" id="2727403"/>
    <lineage>
        <taxon>Eukaryota</taxon>
        <taxon>Viridiplantae</taxon>
        <taxon>Streptophyta</taxon>
        <taxon>Embryophyta</taxon>
        <taxon>Tracheophyta</taxon>
        <taxon>Spermatophyta</taxon>
        <taxon>Magnoliopsida</taxon>
        <taxon>eudicotyledons</taxon>
        <taxon>Gunneridae</taxon>
        <taxon>Pentapetalae</taxon>
        <taxon>asterids</taxon>
        <taxon>lamiids</taxon>
        <taxon>Lamiales</taxon>
        <taxon>Pedaliaceae</taxon>
        <taxon>Sesamum</taxon>
    </lineage>
</organism>
<comment type="caution">
    <text evidence="2">The sequence shown here is derived from an EMBL/GenBank/DDBJ whole genome shotgun (WGS) entry which is preliminary data.</text>
</comment>
<feature type="region of interest" description="Disordered" evidence="1">
    <location>
        <begin position="1"/>
        <end position="21"/>
    </location>
</feature>
<evidence type="ECO:0000256" key="1">
    <source>
        <dbReference type="SAM" id="MobiDB-lite"/>
    </source>
</evidence>
<dbReference type="Gene3D" id="3.30.160.60">
    <property type="entry name" value="Classic Zinc Finger"/>
    <property type="match status" value="1"/>
</dbReference>
<dbReference type="InterPro" id="IPR036236">
    <property type="entry name" value="Znf_C2H2_sf"/>
</dbReference>
<dbReference type="PANTHER" id="PTHR47444:SF1">
    <property type="entry name" value="EXPRESSED PROTEIN"/>
    <property type="match status" value="1"/>
</dbReference>
<dbReference type="SUPFAM" id="SSF57667">
    <property type="entry name" value="beta-beta-alpha zinc fingers"/>
    <property type="match status" value="1"/>
</dbReference>
<accession>A0AAW2MZJ5</accession>
<reference evidence="2" key="2">
    <citation type="journal article" date="2024" name="Plant">
        <title>Genomic evolution and insights into agronomic trait innovations of Sesamum species.</title>
        <authorList>
            <person name="Miao H."/>
            <person name="Wang L."/>
            <person name="Qu L."/>
            <person name="Liu H."/>
            <person name="Sun Y."/>
            <person name="Le M."/>
            <person name="Wang Q."/>
            <person name="Wei S."/>
            <person name="Zheng Y."/>
            <person name="Lin W."/>
            <person name="Duan Y."/>
            <person name="Cao H."/>
            <person name="Xiong S."/>
            <person name="Wang X."/>
            <person name="Wei L."/>
            <person name="Li C."/>
            <person name="Ma Q."/>
            <person name="Ju M."/>
            <person name="Zhao R."/>
            <person name="Li G."/>
            <person name="Mu C."/>
            <person name="Tian Q."/>
            <person name="Mei H."/>
            <person name="Zhang T."/>
            <person name="Gao T."/>
            <person name="Zhang H."/>
        </authorList>
    </citation>
    <scope>NUCLEOTIDE SEQUENCE</scope>
    <source>
        <strain evidence="2">KEN8</strain>
    </source>
</reference>
<dbReference type="AlphaFoldDB" id="A0AAW2MZJ5"/>
<evidence type="ECO:0000313" key="2">
    <source>
        <dbReference type="EMBL" id="KAL0336914.1"/>
    </source>
</evidence>
<dbReference type="PANTHER" id="PTHR47444">
    <property type="entry name" value="EXPRESSED PROTEIN"/>
    <property type="match status" value="1"/>
</dbReference>
<protein>
    <submittedName>
        <fullName evidence="2">Uncharacterized protein</fullName>
    </submittedName>
</protein>